<proteinExistence type="predicted"/>
<organism evidence="1">
    <name type="scientific">Ackermannviridae sp. ctUml7</name>
    <dbReference type="NCBI Taxonomy" id="2825753"/>
    <lineage>
        <taxon>Viruses</taxon>
        <taxon>Duplodnaviria</taxon>
        <taxon>Heunggongvirae</taxon>
        <taxon>Uroviricota</taxon>
        <taxon>Caudoviricetes</taxon>
        <taxon>Pantevenvirales</taxon>
        <taxon>Ackermannviridae</taxon>
    </lineage>
</organism>
<evidence type="ECO:0000313" key="1">
    <source>
        <dbReference type="EMBL" id="DAG03454.1"/>
    </source>
</evidence>
<reference evidence="1" key="1">
    <citation type="journal article" date="2021" name="Proc. Natl. Acad. Sci. U.S.A.">
        <title>A Catalog of Tens of Thousands of Viruses from Human Metagenomes Reveals Hidden Associations with Chronic Diseases.</title>
        <authorList>
            <person name="Tisza M.J."/>
            <person name="Buck C.B."/>
        </authorList>
    </citation>
    <scope>NUCLEOTIDE SEQUENCE</scope>
    <source>
        <strain evidence="1">CtUml7</strain>
    </source>
</reference>
<accession>A0A8S5V9T0</accession>
<protein>
    <submittedName>
        <fullName evidence="1">Uncharacterized protein</fullName>
    </submittedName>
</protein>
<dbReference type="EMBL" id="BK016230">
    <property type="protein sequence ID" value="DAG03454.1"/>
    <property type="molecule type" value="Genomic_DNA"/>
</dbReference>
<name>A0A8S5V9T0_9CAUD</name>
<sequence>MHQQFRIIIFALIKFINLKYGVMSTEENKTEMVHQVKVNVYCGYQVEDYMPSKPVLKFENDVDLDIQDKLDGMVQTSPSKTMLFEVKESEVLPLIERLRDKSMELLTYADEEVDGDDYYDCIPDWYGQVMMVAFQLIHRNRGYDDEIMEILKPVIELAMKVYPVVKEEGCDLDGYLPWNYRGEVGLATLVLTLIKVYDKDQDLFDEL</sequence>